<dbReference type="EMBL" id="CP002608">
    <property type="protein sequence ID" value="AEB41689.1"/>
    <property type="molecule type" value="Genomic_DNA"/>
</dbReference>
<evidence type="ECO:0000256" key="1">
    <source>
        <dbReference type="SAM" id="SignalP"/>
    </source>
</evidence>
<dbReference type="InterPro" id="IPR055922">
    <property type="entry name" value="DUF7499"/>
</dbReference>
<feature type="signal peptide" evidence="1">
    <location>
        <begin position="1"/>
        <end position="24"/>
    </location>
</feature>
<accession>A0AA34RDH0</accession>
<keyword evidence="1" id="KW-0732">Signal</keyword>
<proteinExistence type="predicted"/>
<keyword evidence="3" id="KW-1185">Reference proteome</keyword>
<evidence type="ECO:0008006" key="4">
    <source>
        <dbReference type="Google" id="ProtNLM"/>
    </source>
</evidence>
<evidence type="ECO:0000313" key="2">
    <source>
        <dbReference type="EMBL" id="AEB41689.1"/>
    </source>
</evidence>
<sequence>MRIVIMRKVFVIAFSGLLSLGALNLSSCASLHTPGSYHPKLYKTGGKARGVVAMLPVYYRAGKSTAALPWSLQTEFSEEISKRFLSSEKLLLIKHNASPQVISQFYAPQVTNLPTTIIGQFLPAEFIVATELLEQKSTQDAFGNDSLSVSVRVRLFDVRRNKISMIYQEIIEANQPAISVISDYHRCRWQTKHFESTPMGLMHQRLFREIVARVEGYVCANYS</sequence>
<dbReference type="Proteomes" id="UP000008305">
    <property type="component" value="Chromosome"/>
</dbReference>
<dbReference type="Pfam" id="PF24330">
    <property type="entry name" value="DUF7499"/>
    <property type="match status" value="1"/>
</dbReference>
<evidence type="ECO:0000313" key="3">
    <source>
        <dbReference type="Proteomes" id="UP000008305"/>
    </source>
</evidence>
<organism evidence="2 3">
    <name type="scientific">Chlamydia pecorum (strain ATCC VR-628 / DSM 29919 / E58)</name>
    <name type="common">Chlamydophila pecorum</name>
    <dbReference type="NCBI Taxonomy" id="331635"/>
    <lineage>
        <taxon>Bacteria</taxon>
        <taxon>Pseudomonadati</taxon>
        <taxon>Chlamydiota</taxon>
        <taxon>Chlamydiia</taxon>
        <taxon>Chlamydiales</taxon>
        <taxon>Chlamydiaceae</taxon>
        <taxon>Chlamydia/Chlamydophila group</taxon>
        <taxon>Chlamydia</taxon>
    </lineage>
</organism>
<dbReference type="NCBIfam" id="NF041726">
    <property type="entry name" value="lipo_CT253"/>
    <property type="match status" value="1"/>
</dbReference>
<name>A0AA34RDH0_CHLPE</name>
<reference evidence="2 3" key="1">
    <citation type="journal article" date="2011" name="J. Bacteriol.">
        <title>Genome sequence of the obligate intracellular animal pathogen Chlamydia pecorum E58.</title>
        <authorList>
            <person name="Mojica S."/>
            <person name="Huot Creasy H."/>
            <person name="Daugherty S."/>
            <person name="Read T.D."/>
            <person name="Kim T."/>
            <person name="Kaltenboeck B."/>
            <person name="Bavoil P."/>
            <person name="Myers G.S."/>
        </authorList>
    </citation>
    <scope>NUCLEOTIDE SEQUENCE [LARGE SCALE GENOMIC DNA]</scope>
    <source>
        <strain evidence="2 3">E58</strain>
    </source>
</reference>
<dbReference type="KEGG" id="cpm:G5S_0739"/>
<feature type="chain" id="PRO_5041381023" description="Lipoprotein" evidence="1">
    <location>
        <begin position="25"/>
        <end position="223"/>
    </location>
</feature>
<gene>
    <name evidence="2" type="ordered locus">G5S_0739</name>
</gene>
<dbReference type="AlphaFoldDB" id="A0AA34RDH0"/>
<protein>
    <recommendedName>
        <fullName evidence="4">Lipoprotein</fullName>
    </recommendedName>
</protein>